<reference evidence="2 3" key="1">
    <citation type="submission" date="2018-06" db="EMBL/GenBank/DDBJ databases">
        <authorList>
            <consortium name="Pathogen Informatics"/>
            <person name="Doyle S."/>
        </authorList>
    </citation>
    <scope>NUCLEOTIDE SEQUENCE [LARGE SCALE GENOMIC DNA]</scope>
    <source>
        <strain evidence="2 3">NCTC12112</strain>
    </source>
</reference>
<accession>A0AAX1TRE7</accession>
<dbReference type="AlphaFoldDB" id="A0AAX1TRE7"/>
<feature type="chain" id="PRO_5043298076" evidence="1">
    <location>
        <begin position="19"/>
        <end position="183"/>
    </location>
</feature>
<name>A0AAX1TRE7_9FUSO</name>
<dbReference type="InterPro" id="IPR008914">
    <property type="entry name" value="PEBP"/>
</dbReference>
<dbReference type="RefSeq" id="WP_005981124.1">
    <property type="nucleotide sequence ID" value="NZ_CABKNW010000005.1"/>
</dbReference>
<dbReference type="PANTHER" id="PTHR30289:SF1">
    <property type="entry name" value="PEBP (PHOSPHATIDYLETHANOLAMINE-BINDING PROTEIN) FAMILY PROTEIN"/>
    <property type="match status" value="1"/>
</dbReference>
<dbReference type="Pfam" id="PF01161">
    <property type="entry name" value="PBP"/>
    <property type="match status" value="1"/>
</dbReference>
<organism evidence="2 3">
    <name type="scientific">Fusobacterium ulcerans</name>
    <dbReference type="NCBI Taxonomy" id="861"/>
    <lineage>
        <taxon>Bacteria</taxon>
        <taxon>Fusobacteriati</taxon>
        <taxon>Fusobacteriota</taxon>
        <taxon>Fusobacteriia</taxon>
        <taxon>Fusobacteriales</taxon>
        <taxon>Fusobacteriaceae</taxon>
        <taxon>Fusobacterium</taxon>
    </lineage>
</organism>
<dbReference type="KEGG" id="ful:C4N20_02720"/>
<dbReference type="NCBIfam" id="TIGR00481">
    <property type="entry name" value="YbhB/YbcL family Raf kinase inhibitor-like protein"/>
    <property type="match status" value="1"/>
</dbReference>
<evidence type="ECO:0000256" key="1">
    <source>
        <dbReference type="SAM" id="SignalP"/>
    </source>
</evidence>
<protein>
    <submittedName>
        <fullName evidence="2">Kinase inhibitor protein</fullName>
    </submittedName>
</protein>
<dbReference type="InterPro" id="IPR036610">
    <property type="entry name" value="PEBP-like_sf"/>
</dbReference>
<feature type="signal peptide" evidence="1">
    <location>
        <begin position="1"/>
        <end position="18"/>
    </location>
</feature>
<dbReference type="EMBL" id="LS483487">
    <property type="protein sequence ID" value="SQJ09955.1"/>
    <property type="molecule type" value="Genomic_DNA"/>
</dbReference>
<proteinExistence type="predicted"/>
<dbReference type="InterPro" id="IPR005247">
    <property type="entry name" value="YbhB_YbcL/LppC-like"/>
</dbReference>
<keyword evidence="2" id="KW-0649">Protein kinase inhibitor</keyword>
<dbReference type="Proteomes" id="UP000249008">
    <property type="component" value="Chromosome 1"/>
</dbReference>
<keyword evidence="1" id="KW-0732">Signal</keyword>
<dbReference type="CDD" id="cd00865">
    <property type="entry name" value="PEBP_bact_arch"/>
    <property type="match status" value="1"/>
</dbReference>
<dbReference type="GO" id="GO:0004860">
    <property type="term" value="F:protein kinase inhibitor activity"/>
    <property type="evidence" value="ECO:0007669"/>
    <property type="project" value="UniProtKB-KW"/>
</dbReference>
<dbReference type="Gene3D" id="3.90.280.10">
    <property type="entry name" value="PEBP-like"/>
    <property type="match status" value="1"/>
</dbReference>
<sequence length="183" mass="20557">MKKFILILMVLLGVNSMAMTLESKGIKNGNISVEYGQHGEKFIDGMPALSIPLKWKDVPKGTKSFVLVMEDYDAVPVSGFSWIHWVALIPGDYTELKENASRDDKKILQGINSWVSSMGGLDREKASFYGGPAPPDKEHTYIFRLYALDKEIKIDGTFYLNEVYREMKGHVLGSAELEGNYNN</sequence>
<dbReference type="SUPFAM" id="SSF49777">
    <property type="entry name" value="PEBP-like"/>
    <property type="match status" value="1"/>
</dbReference>
<dbReference type="PANTHER" id="PTHR30289">
    <property type="entry name" value="UNCHARACTERIZED PROTEIN YBCL-RELATED"/>
    <property type="match status" value="1"/>
</dbReference>
<dbReference type="GeneID" id="78453707"/>
<gene>
    <name evidence="2" type="ORF">NCTC12112_02426</name>
</gene>
<evidence type="ECO:0000313" key="2">
    <source>
        <dbReference type="EMBL" id="SQJ09955.1"/>
    </source>
</evidence>
<evidence type="ECO:0000313" key="3">
    <source>
        <dbReference type="Proteomes" id="UP000249008"/>
    </source>
</evidence>